<reference evidence="1 2" key="1">
    <citation type="journal article" date="2017" name="Genome Announc.">
        <title>Draft Genome Sequence of Romboutsia maritimum sp. nov. Strain CCRI-22766(T), Isolated from Coastal Estuarine Mud.</title>
        <authorList>
            <person name="Maheux A.F."/>
            <person name="Boudreau D.K."/>
            <person name="Berube E."/>
            <person name="Boissinot M."/>
            <person name="Raymond F."/>
            <person name="Brodeur S."/>
            <person name="Corbeil J."/>
            <person name="Brightwell G."/>
            <person name="Broda D."/>
            <person name="Omar R.F."/>
            <person name="Bergeron M.G."/>
        </authorList>
    </citation>
    <scope>NUCLEOTIDE SEQUENCE [LARGE SCALE GENOMIC DNA]</scope>
    <source>
        <strain evidence="1 2">CCRI-22766</strain>
    </source>
</reference>
<organism evidence="1 2">
    <name type="scientific">Romboutsia maritimum</name>
    <dbReference type="NCBI Taxonomy" id="2020948"/>
    <lineage>
        <taxon>Bacteria</taxon>
        <taxon>Bacillati</taxon>
        <taxon>Bacillota</taxon>
        <taxon>Clostridia</taxon>
        <taxon>Peptostreptococcales</taxon>
        <taxon>Peptostreptococcaceae</taxon>
        <taxon>Romboutsia</taxon>
    </lineage>
</organism>
<proteinExistence type="predicted"/>
<comment type="caution">
    <text evidence="1">The sequence shown here is derived from an EMBL/GenBank/DDBJ whole genome shotgun (WGS) entry which is preliminary data.</text>
</comment>
<dbReference type="AlphaFoldDB" id="A0A371IPG8"/>
<feature type="non-terminal residue" evidence="1">
    <location>
        <position position="241"/>
    </location>
</feature>
<dbReference type="Proteomes" id="UP000243494">
    <property type="component" value="Unassembled WGS sequence"/>
</dbReference>
<evidence type="ECO:0000313" key="1">
    <source>
        <dbReference type="EMBL" id="RDY22375.1"/>
    </source>
</evidence>
<protein>
    <submittedName>
        <fullName evidence="1">Uncharacterized protein</fullName>
    </submittedName>
</protein>
<sequence length="241" mass="28388">MVKGDFMKKTIIVVISMVISLTFVGCNSSGNKDTYNHTWDYETKEYKNMSVSELIKLRDKLIDDEYKGIEESYAKEQKKEIFGDGTHQLDGFVNNIYSNMSEKDNLIKQIKLIKYSDAFDYGINPCGEFMYRTNIDYQFSEFFTINKLWSEENKEKRHFDPDVLVDNFEKIYEYTDLSKYEVFNIIITGYCSANGKISTEKKATLLNKYVKLNDKKYDDRLMIKGNSKDSYINDLRHLKEE</sequence>
<dbReference type="EMBL" id="NOJZ02000097">
    <property type="protein sequence ID" value="RDY22375.1"/>
    <property type="molecule type" value="Genomic_DNA"/>
</dbReference>
<keyword evidence="2" id="KW-1185">Reference proteome</keyword>
<gene>
    <name evidence="1" type="ORF">CHF27_014010</name>
</gene>
<dbReference type="PROSITE" id="PS51257">
    <property type="entry name" value="PROKAR_LIPOPROTEIN"/>
    <property type="match status" value="1"/>
</dbReference>
<name>A0A371IPG8_9FIRM</name>
<evidence type="ECO:0000313" key="2">
    <source>
        <dbReference type="Proteomes" id="UP000243494"/>
    </source>
</evidence>
<accession>A0A371IPG8</accession>